<accession>A0A7W9U348</accession>
<name>A0A7W9U348_9BURK</name>
<dbReference type="GO" id="GO:0016747">
    <property type="term" value="F:acyltransferase activity, transferring groups other than amino-acyl groups"/>
    <property type="evidence" value="ECO:0007669"/>
    <property type="project" value="InterPro"/>
</dbReference>
<sequence>MRLNSDRLFLRDFTIADRDAVHEYASSTDVVRHQAWGPNTLLETTEFVEASANEPLIAERRRFTLAVVLNDETLIGSVLAAISTDGSEAEIGYSLNPHYWGMGTVPKL</sequence>
<dbReference type="AlphaFoldDB" id="A0A7W9U348"/>
<dbReference type="InterPro" id="IPR051531">
    <property type="entry name" value="N-acetyltransferase"/>
</dbReference>
<dbReference type="Proteomes" id="UP000571554">
    <property type="component" value="Unassembled WGS sequence"/>
</dbReference>
<evidence type="ECO:0000313" key="2">
    <source>
        <dbReference type="EMBL" id="MBB6106162.1"/>
    </source>
</evidence>
<evidence type="ECO:0000313" key="3">
    <source>
        <dbReference type="Proteomes" id="UP000571554"/>
    </source>
</evidence>
<dbReference type="PANTHER" id="PTHR43792">
    <property type="entry name" value="GNAT FAMILY, PUTATIVE (AFU_ORTHOLOGUE AFUA_3G00765)-RELATED-RELATED"/>
    <property type="match status" value="1"/>
</dbReference>
<organism evidence="2 3">
    <name type="scientific">Paraburkholderia bannensis</name>
    <dbReference type="NCBI Taxonomy" id="765414"/>
    <lineage>
        <taxon>Bacteria</taxon>
        <taxon>Pseudomonadati</taxon>
        <taxon>Pseudomonadota</taxon>
        <taxon>Betaproteobacteria</taxon>
        <taxon>Burkholderiales</taxon>
        <taxon>Burkholderiaceae</taxon>
        <taxon>Paraburkholderia</taxon>
    </lineage>
</organism>
<dbReference type="Pfam" id="PF13302">
    <property type="entry name" value="Acetyltransf_3"/>
    <property type="match status" value="1"/>
</dbReference>
<feature type="domain" description="N-acetyltransferase" evidence="1">
    <location>
        <begin position="7"/>
        <end position="104"/>
    </location>
</feature>
<dbReference type="SUPFAM" id="SSF55729">
    <property type="entry name" value="Acyl-CoA N-acyltransferases (Nat)"/>
    <property type="match status" value="1"/>
</dbReference>
<reference evidence="2 3" key="1">
    <citation type="submission" date="2020-08" db="EMBL/GenBank/DDBJ databases">
        <title>Above-ground endophytic microbial communities from plants in different locations in the United States.</title>
        <authorList>
            <person name="Frank C."/>
        </authorList>
    </citation>
    <scope>NUCLEOTIDE SEQUENCE [LARGE SCALE GENOMIC DNA]</scope>
    <source>
        <strain evidence="2 3">WP4_2_2</strain>
    </source>
</reference>
<proteinExistence type="predicted"/>
<comment type="caution">
    <text evidence="2">The sequence shown here is derived from an EMBL/GenBank/DDBJ whole genome shotgun (WGS) entry which is preliminary data.</text>
</comment>
<dbReference type="InterPro" id="IPR000182">
    <property type="entry name" value="GNAT_dom"/>
</dbReference>
<dbReference type="Gene3D" id="3.40.630.30">
    <property type="match status" value="1"/>
</dbReference>
<dbReference type="InterPro" id="IPR016181">
    <property type="entry name" value="Acyl_CoA_acyltransferase"/>
</dbReference>
<protein>
    <submittedName>
        <fullName evidence="2">RimJ/RimL family protein N-acetyltransferase</fullName>
    </submittedName>
</protein>
<dbReference type="EMBL" id="JACHBW010000023">
    <property type="protein sequence ID" value="MBB6106162.1"/>
    <property type="molecule type" value="Genomic_DNA"/>
</dbReference>
<keyword evidence="2" id="KW-0808">Transferase</keyword>
<gene>
    <name evidence="2" type="ORF">F4827_006033</name>
</gene>
<keyword evidence="3" id="KW-1185">Reference proteome</keyword>
<evidence type="ECO:0000259" key="1">
    <source>
        <dbReference type="Pfam" id="PF13302"/>
    </source>
</evidence>